<evidence type="ECO:0000259" key="3">
    <source>
        <dbReference type="Pfam" id="PF08044"/>
    </source>
</evidence>
<evidence type="ECO:0000313" key="4">
    <source>
        <dbReference type="EMBL" id="MBB6037370.1"/>
    </source>
</evidence>
<dbReference type="Proteomes" id="UP000548476">
    <property type="component" value="Unassembled WGS sequence"/>
</dbReference>
<evidence type="ECO:0000313" key="5">
    <source>
        <dbReference type="Proteomes" id="UP000548476"/>
    </source>
</evidence>
<dbReference type="EMBL" id="JACHGT010000012">
    <property type="protein sequence ID" value="MBB6037370.1"/>
    <property type="molecule type" value="Genomic_DNA"/>
</dbReference>
<gene>
    <name evidence="4" type="ORF">HNR73_005246</name>
</gene>
<proteinExistence type="predicted"/>
<evidence type="ECO:0000256" key="2">
    <source>
        <dbReference type="SAM" id="Phobius"/>
    </source>
</evidence>
<protein>
    <recommendedName>
        <fullName evidence="3">DUF1707 domain-containing protein</fullName>
    </recommendedName>
</protein>
<dbReference type="Pfam" id="PF08044">
    <property type="entry name" value="DUF1707"/>
    <property type="match status" value="1"/>
</dbReference>
<sequence length="157" mass="17461">MDSDGGQSRMRASNADREQVVERLRVALNEGRLNLTEFDERTAAAYAAQTYAELKPLLTDLPPPAPAGRSRLATSPLLPLDPVGEKKARRRERDRRSVRKGWTGWLGMSVLVTGLWFIGVATDGFDNDGDFWFVWPVGIVALIMIVRTIAYVAKSDD</sequence>
<dbReference type="AlphaFoldDB" id="A0A841FZK9"/>
<evidence type="ECO:0000256" key="1">
    <source>
        <dbReference type="SAM" id="MobiDB-lite"/>
    </source>
</evidence>
<keyword evidence="2" id="KW-1133">Transmembrane helix</keyword>
<feature type="transmembrane region" description="Helical" evidence="2">
    <location>
        <begin position="133"/>
        <end position="153"/>
    </location>
</feature>
<reference evidence="4 5" key="1">
    <citation type="submission" date="2020-08" db="EMBL/GenBank/DDBJ databases">
        <title>Genomic Encyclopedia of Type Strains, Phase IV (KMG-IV): sequencing the most valuable type-strain genomes for metagenomic binning, comparative biology and taxonomic classification.</title>
        <authorList>
            <person name="Goeker M."/>
        </authorList>
    </citation>
    <scope>NUCLEOTIDE SEQUENCE [LARGE SCALE GENOMIC DNA]</scope>
    <source>
        <strain evidence="4 5">YIM 65646</strain>
    </source>
</reference>
<accession>A0A841FZK9</accession>
<dbReference type="PANTHER" id="PTHR40763">
    <property type="entry name" value="MEMBRANE PROTEIN-RELATED"/>
    <property type="match status" value="1"/>
</dbReference>
<feature type="transmembrane region" description="Helical" evidence="2">
    <location>
        <begin position="102"/>
        <end position="121"/>
    </location>
</feature>
<feature type="region of interest" description="Disordered" evidence="1">
    <location>
        <begin position="62"/>
        <end position="95"/>
    </location>
</feature>
<organism evidence="4 5">
    <name type="scientific">Phytomonospora endophytica</name>
    <dbReference type="NCBI Taxonomy" id="714109"/>
    <lineage>
        <taxon>Bacteria</taxon>
        <taxon>Bacillati</taxon>
        <taxon>Actinomycetota</taxon>
        <taxon>Actinomycetes</taxon>
        <taxon>Micromonosporales</taxon>
        <taxon>Micromonosporaceae</taxon>
        <taxon>Phytomonospora</taxon>
    </lineage>
</organism>
<keyword evidence="2" id="KW-0472">Membrane</keyword>
<dbReference type="InterPro" id="IPR012551">
    <property type="entry name" value="DUF1707_SHOCT-like"/>
</dbReference>
<keyword evidence="2" id="KW-0812">Transmembrane</keyword>
<feature type="domain" description="DUF1707" evidence="3">
    <location>
        <begin position="10"/>
        <end position="62"/>
    </location>
</feature>
<name>A0A841FZK9_9ACTN</name>
<dbReference type="RefSeq" id="WP_239122315.1">
    <property type="nucleotide sequence ID" value="NZ_BONT01000081.1"/>
</dbReference>
<keyword evidence="5" id="KW-1185">Reference proteome</keyword>
<comment type="caution">
    <text evidence="4">The sequence shown here is derived from an EMBL/GenBank/DDBJ whole genome shotgun (WGS) entry which is preliminary data.</text>
</comment>
<dbReference type="PANTHER" id="PTHR40763:SF4">
    <property type="entry name" value="DUF1707 DOMAIN-CONTAINING PROTEIN"/>
    <property type="match status" value="1"/>
</dbReference>